<reference evidence="2 3" key="1">
    <citation type="submission" date="2014-04" db="EMBL/GenBank/DDBJ databases">
        <authorList>
            <consortium name="DOE Joint Genome Institute"/>
            <person name="Kuo A."/>
            <person name="Zuccaro A."/>
            <person name="Kohler A."/>
            <person name="Nagy L.G."/>
            <person name="Floudas D."/>
            <person name="Copeland A."/>
            <person name="Barry K.W."/>
            <person name="Cichocki N."/>
            <person name="Veneault-Fourrey C."/>
            <person name="LaButti K."/>
            <person name="Lindquist E.A."/>
            <person name="Lipzen A."/>
            <person name="Lundell T."/>
            <person name="Morin E."/>
            <person name="Murat C."/>
            <person name="Sun H."/>
            <person name="Tunlid A."/>
            <person name="Henrissat B."/>
            <person name="Grigoriev I.V."/>
            <person name="Hibbett D.S."/>
            <person name="Martin F."/>
            <person name="Nordberg H.P."/>
            <person name="Cantor M.N."/>
            <person name="Hua S.X."/>
        </authorList>
    </citation>
    <scope>NUCLEOTIDE SEQUENCE [LARGE SCALE GENOMIC DNA]</scope>
    <source>
        <strain evidence="2 3">MAFF 305830</strain>
    </source>
</reference>
<evidence type="ECO:0000313" key="3">
    <source>
        <dbReference type="Proteomes" id="UP000054097"/>
    </source>
</evidence>
<feature type="transmembrane region" description="Helical" evidence="1">
    <location>
        <begin position="27"/>
        <end position="45"/>
    </location>
</feature>
<sequence length="68" mass="7481">MATRHPISEFSTFLLALSGSYEGFQPIAAFVTSLLTVPILFVVMAEQVHKARDHWCIGCLALHPAHTT</sequence>
<evidence type="ECO:0000313" key="2">
    <source>
        <dbReference type="EMBL" id="KIM32478.1"/>
    </source>
</evidence>
<dbReference type="Proteomes" id="UP000054097">
    <property type="component" value="Unassembled WGS sequence"/>
</dbReference>
<keyword evidence="1" id="KW-0812">Transmembrane</keyword>
<dbReference type="EMBL" id="KN824280">
    <property type="protein sequence ID" value="KIM32478.1"/>
    <property type="molecule type" value="Genomic_DNA"/>
</dbReference>
<keyword evidence="3" id="KW-1185">Reference proteome</keyword>
<dbReference type="HOGENOM" id="CLU_2795562_0_0_1"/>
<dbReference type="AlphaFoldDB" id="A0A0C2X2I5"/>
<accession>A0A0C2X2I5</accession>
<keyword evidence="1" id="KW-1133">Transmembrane helix</keyword>
<reference evidence="3" key="2">
    <citation type="submission" date="2015-01" db="EMBL/GenBank/DDBJ databases">
        <title>Evolutionary Origins and Diversification of the Mycorrhizal Mutualists.</title>
        <authorList>
            <consortium name="DOE Joint Genome Institute"/>
            <consortium name="Mycorrhizal Genomics Consortium"/>
            <person name="Kohler A."/>
            <person name="Kuo A."/>
            <person name="Nagy L.G."/>
            <person name="Floudas D."/>
            <person name="Copeland A."/>
            <person name="Barry K.W."/>
            <person name="Cichocki N."/>
            <person name="Veneault-Fourrey C."/>
            <person name="LaButti K."/>
            <person name="Lindquist E.A."/>
            <person name="Lipzen A."/>
            <person name="Lundell T."/>
            <person name="Morin E."/>
            <person name="Murat C."/>
            <person name="Riley R."/>
            <person name="Ohm R."/>
            <person name="Sun H."/>
            <person name="Tunlid A."/>
            <person name="Henrissat B."/>
            <person name="Grigoriev I.V."/>
            <person name="Hibbett D.S."/>
            <person name="Martin F."/>
        </authorList>
    </citation>
    <scope>NUCLEOTIDE SEQUENCE [LARGE SCALE GENOMIC DNA]</scope>
    <source>
        <strain evidence="3">MAFF 305830</strain>
    </source>
</reference>
<evidence type="ECO:0000256" key="1">
    <source>
        <dbReference type="SAM" id="Phobius"/>
    </source>
</evidence>
<gene>
    <name evidence="2" type="ORF">M408DRAFT_219600</name>
</gene>
<keyword evidence="1" id="KW-0472">Membrane</keyword>
<organism evidence="2 3">
    <name type="scientific">Serendipita vermifera MAFF 305830</name>
    <dbReference type="NCBI Taxonomy" id="933852"/>
    <lineage>
        <taxon>Eukaryota</taxon>
        <taxon>Fungi</taxon>
        <taxon>Dikarya</taxon>
        <taxon>Basidiomycota</taxon>
        <taxon>Agaricomycotina</taxon>
        <taxon>Agaricomycetes</taxon>
        <taxon>Sebacinales</taxon>
        <taxon>Serendipitaceae</taxon>
        <taxon>Serendipita</taxon>
    </lineage>
</organism>
<name>A0A0C2X2I5_SERVB</name>
<proteinExistence type="predicted"/>
<protein>
    <submittedName>
        <fullName evidence="2">Uncharacterized protein</fullName>
    </submittedName>
</protein>